<evidence type="ECO:0008006" key="3">
    <source>
        <dbReference type="Google" id="ProtNLM"/>
    </source>
</evidence>
<accession>A0AAV9RBZ4</accession>
<gene>
    <name evidence="1" type="ORF">CRENBAI_001864</name>
</gene>
<keyword evidence="2" id="KW-1185">Reference proteome</keyword>
<organism evidence="1 2">
    <name type="scientific">Crenichthys baileyi</name>
    <name type="common">White River springfish</name>
    <dbReference type="NCBI Taxonomy" id="28760"/>
    <lineage>
        <taxon>Eukaryota</taxon>
        <taxon>Metazoa</taxon>
        <taxon>Chordata</taxon>
        <taxon>Craniata</taxon>
        <taxon>Vertebrata</taxon>
        <taxon>Euteleostomi</taxon>
        <taxon>Actinopterygii</taxon>
        <taxon>Neopterygii</taxon>
        <taxon>Teleostei</taxon>
        <taxon>Neoteleostei</taxon>
        <taxon>Acanthomorphata</taxon>
        <taxon>Ovalentaria</taxon>
        <taxon>Atherinomorphae</taxon>
        <taxon>Cyprinodontiformes</taxon>
        <taxon>Goodeidae</taxon>
        <taxon>Crenichthys</taxon>
    </lineage>
</organism>
<name>A0AAV9RBZ4_9TELE</name>
<dbReference type="PANTHER" id="PTHR31239:SF2">
    <property type="entry name" value="NICOLIN-1"/>
    <property type="match status" value="1"/>
</dbReference>
<dbReference type="PANTHER" id="PTHR31239">
    <property type="entry name" value="NICOLIN 1"/>
    <property type="match status" value="1"/>
</dbReference>
<dbReference type="EMBL" id="JAHHUM010002121">
    <property type="protein sequence ID" value="KAK5606024.1"/>
    <property type="molecule type" value="Genomic_DNA"/>
</dbReference>
<dbReference type="AlphaFoldDB" id="A0AAV9RBZ4"/>
<evidence type="ECO:0000313" key="2">
    <source>
        <dbReference type="Proteomes" id="UP001311232"/>
    </source>
</evidence>
<protein>
    <recommendedName>
        <fullName evidence="3">Nicolin-1</fullName>
    </recommendedName>
</protein>
<proteinExistence type="predicted"/>
<dbReference type="Proteomes" id="UP001311232">
    <property type="component" value="Unassembled WGS sequence"/>
</dbReference>
<comment type="caution">
    <text evidence="1">The sequence shown here is derived from an EMBL/GenBank/DDBJ whole genome shotgun (WGS) entry which is preliminary data.</text>
</comment>
<reference evidence="1 2" key="1">
    <citation type="submission" date="2021-06" db="EMBL/GenBank/DDBJ databases">
        <authorList>
            <person name="Palmer J.M."/>
        </authorList>
    </citation>
    <scope>NUCLEOTIDE SEQUENCE [LARGE SCALE GENOMIC DNA]</scope>
    <source>
        <strain evidence="1 2">MEX-2019</strain>
        <tissue evidence="1">Muscle</tissue>
    </source>
</reference>
<sequence>MSFDFSIEGRVYPSTPKKMSEIPDGRQPVSCTVKPPVYLQIGESKAETTQSGVCVVDVTLPFGKPVSIEEITFKNYYTAYITVRLLRRTSGQDGPTKWCTALRDLLLMDNPHTERGSQDYYSIHRKQMLVEADHVVSVRLILRQPSCAWLTFSLEEIKIFPHMEPEPNKEVSDWLSDLILVDQHLDAEGLPDPQTVSSSIQQMWALTEVMQTNQTTASIGRFDVDGCYDINLLSLTAWRKTPDQKQQTQQRCPDVPLPRHLLQLLRGGAQGVPRPAKKHSPFSVSWAIPWASSRWDESGTPLEEGVQEASGIDARATSSRCGGAAALLRAPPGWANGKSG</sequence>
<dbReference type="GO" id="GO:0005654">
    <property type="term" value="C:nucleoplasm"/>
    <property type="evidence" value="ECO:0007669"/>
    <property type="project" value="TreeGrafter"/>
</dbReference>
<evidence type="ECO:0000313" key="1">
    <source>
        <dbReference type="EMBL" id="KAK5606024.1"/>
    </source>
</evidence>
<dbReference type="InterPro" id="IPR040235">
    <property type="entry name" value="Nicolin-1"/>
</dbReference>